<sequence>MKTGIGNLIIRIGFALLFIWGGLEKFIEGFLGGVGLQNMADFLKESGLTFLGDTGTYALGALLALLELIAGILLLINKQTFFAYTFLAFVMLMALVLVHIPSGNWMNIMIHVALTTTLAGLAMQEKQSVTI</sequence>
<keyword evidence="7" id="KW-1185">Reference proteome</keyword>
<comment type="caution">
    <text evidence="6">The sequence shown here is derived from an EMBL/GenBank/DDBJ whole genome shotgun (WGS) entry which is preliminary data.</text>
</comment>
<evidence type="ECO:0000256" key="5">
    <source>
        <dbReference type="SAM" id="Phobius"/>
    </source>
</evidence>
<feature type="transmembrane region" description="Helical" evidence="5">
    <location>
        <begin position="106"/>
        <end position="123"/>
    </location>
</feature>
<organism evidence="6 7">
    <name type="scientific">Bizionia myxarmorum</name>
    <dbReference type="NCBI Taxonomy" id="291186"/>
    <lineage>
        <taxon>Bacteria</taxon>
        <taxon>Pseudomonadati</taxon>
        <taxon>Bacteroidota</taxon>
        <taxon>Flavobacteriia</taxon>
        <taxon>Flavobacteriales</taxon>
        <taxon>Flavobacteriaceae</taxon>
        <taxon>Bizionia</taxon>
    </lineage>
</organism>
<gene>
    <name evidence="6" type="ORF">ES674_14700</name>
</gene>
<name>A0A5D0QZC5_9FLAO</name>
<feature type="transmembrane region" description="Helical" evidence="5">
    <location>
        <begin position="12"/>
        <end position="36"/>
    </location>
</feature>
<dbReference type="InterPro" id="IPR032808">
    <property type="entry name" value="DoxX"/>
</dbReference>
<accession>A0A5D0QZC5</accession>
<keyword evidence="2 5" id="KW-0812">Transmembrane</keyword>
<evidence type="ECO:0000256" key="1">
    <source>
        <dbReference type="ARBA" id="ARBA00004141"/>
    </source>
</evidence>
<keyword evidence="3 5" id="KW-1133">Transmembrane helix</keyword>
<keyword evidence="4 5" id="KW-0472">Membrane</keyword>
<dbReference type="RefSeq" id="WP_148405302.1">
    <property type="nucleotide sequence ID" value="NZ_VSKK01000006.1"/>
</dbReference>
<comment type="subcellular location">
    <subcellularLocation>
        <location evidence="1">Membrane</location>
        <topology evidence="1">Multi-pass membrane protein</topology>
    </subcellularLocation>
</comment>
<evidence type="ECO:0000313" key="7">
    <source>
        <dbReference type="Proteomes" id="UP000323720"/>
    </source>
</evidence>
<dbReference type="AlphaFoldDB" id="A0A5D0QZC5"/>
<feature type="transmembrane region" description="Helical" evidence="5">
    <location>
        <begin position="56"/>
        <end position="76"/>
    </location>
</feature>
<evidence type="ECO:0000256" key="2">
    <source>
        <dbReference type="ARBA" id="ARBA00022692"/>
    </source>
</evidence>
<reference evidence="6 7" key="1">
    <citation type="submission" date="2019-08" db="EMBL/GenBank/DDBJ databases">
        <title>Genomes of Antarctic Bizionia species.</title>
        <authorList>
            <person name="Bowman J.P."/>
        </authorList>
    </citation>
    <scope>NUCLEOTIDE SEQUENCE [LARGE SCALE GENOMIC DNA]</scope>
    <source>
        <strain evidence="6 7">ADA-4</strain>
    </source>
</reference>
<dbReference type="OrthoDB" id="1442720at2"/>
<protein>
    <submittedName>
        <fullName evidence="6">DoxX family membrane protein</fullName>
    </submittedName>
</protein>
<dbReference type="Pfam" id="PF07681">
    <property type="entry name" value="DoxX"/>
    <property type="match status" value="1"/>
</dbReference>
<dbReference type="GO" id="GO:0016020">
    <property type="term" value="C:membrane"/>
    <property type="evidence" value="ECO:0007669"/>
    <property type="project" value="UniProtKB-SubCell"/>
</dbReference>
<dbReference type="Proteomes" id="UP000323720">
    <property type="component" value="Unassembled WGS sequence"/>
</dbReference>
<evidence type="ECO:0000256" key="4">
    <source>
        <dbReference type="ARBA" id="ARBA00023136"/>
    </source>
</evidence>
<feature type="transmembrane region" description="Helical" evidence="5">
    <location>
        <begin position="81"/>
        <end position="100"/>
    </location>
</feature>
<evidence type="ECO:0000313" key="6">
    <source>
        <dbReference type="EMBL" id="TYB74011.1"/>
    </source>
</evidence>
<evidence type="ECO:0000256" key="3">
    <source>
        <dbReference type="ARBA" id="ARBA00022989"/>
    </source>
</evidence>
<proteinExistence type="predicted"/>
<dbReference type="EMBL" id="VSKK01000006">
    <property type="protein sequence ID" value="TYB74011.1"/>
    <property type="molecule type" value="Genomic_DNA"/>
</dbReference>